<dbReference type="Pfam" id="PF14511">
    <property type="entry name" value="RE_EcoO109I"/>
    <property type="match status" value="1"/>
</dbReference>
<feature type="domain" description="Type II restriction endonuclease EcoO109IR" evidence="1">
    <location>
        <begin position="41"/>
        <end position="212"/>
    </location>
</feature>
<keyword evidence="2" id="KW-0378">Hydrolase</keyword>
<keyword evidence="2" id="KW-0540">Nuclease</keyword>
<dbReference type="RefSeq" id="WP_079665667.1">
    <property type="nucleotide sequence ID" value="NZ_FUYZ01000001.1"/>
</dbReference>
<dbReference type="EMBL" id="FUYZ01000001">
    <property type="protein sequence ID" value="SKB63301.1"/>
    <property type="molecule type" value="Genomic_DNA"/>
</dbReference>
<name>A0A1T5CVE5_9FLAO</name>
<keyword evidence="2" id="KW-0255">Endonuclease</keyword>
<dbReference type="CDD" id="cd22346">
    <property type="entry name" value="PDDEXK_nuclease"/>
    <property type="match status" value="1"/>
</dbReference>
<accession>A0A1T5CVE5</accession>
<gene>
    <name evidence="2" type="ORF">SAMN05660477_00374</name>
</gene>
<dbReference type="AlphaFoldDB" id="A0A1T5CVE5"/>
<evidence type="ECO:0000259" key="1">
    <source>
        <dbReference type="Pfam" id="PF14511"/>
    </source>
</evidence>
<dbReference type="InterPro" id="IPR012297">
    <property type="entry name" value="EcoO109IR_cat_dom_sf"/>
</dbReference>
<dbReference type="InterPro" id="IPR032793">
    <property type="entry name" value="RE_EcoO109IR"/>
</dbReference>
<keyword evidence="3" id="KW-1185">Reference proteome</keyword>
<reference evidence="2 3" key="1">
    <citation type="submission" date="2017-02" db="EMBL/GenBank/DDBJ databases">
        <authorList>
            <person name="Peterson S.W."/>
        </authorList>
    </citation>
    <scope>NUCLEOTIDE SEQUENCE [LARGE SCALE GENOMIC DNA]</scope>
    <source>
        <strain evidence="2 3">DSM 22323</strain>
    </source>
</reference>
<dbReference type="SUPFAM" id="SSF52980">
    <property type="entry name" value="Restriction endonuclease-like"/>
    <property type="match status" value="1"/>
</dbReference>
<dbReference type="Gene3D" id="3.40.1560.10">
    <property type="entry name" value="type ii restriction endonuclease, domain 2"/>
    <property type="match status" value="1"/>
</dbReference>
<protein>
    <submittedName>
        <fullName evidence="2">Type II restriction endonuclease EcoO109I</fullName>
    </submittedName>
</protein>
<proteinExistence type="predicted"/>
<dbReference type="STRING" id="619805.SAMN05660477_00374"/>
<organism evidence="2 3">
    <name type="scientific">Soonwooa buanensis</name>
    <dbReference type="NCBI Taxonomy" id="619805"/>
    <lineage>
        <taxon>Bacteria</taxon>
        <taxon>Pseudomonadati</taxon>
        <taxon>Bacteroidota</taxon>
        <taxon>Flavobacteriia</taxon>
        <taxon>Flavobacteriales</taxon>
        <taxon>Weeksellaceae</taxon>
        <taxon>Chryseobacterium group</taxon>
        <taxon>Soonwooa</taxon>
    </lineage>
</organism>
<dbReference type="Proteomes" id="UP000191112">
    <property type="component" value="Unassembled WGS sequence"/>
</dbReference>
<evidence type="ECO:0000313" key="2">
    <source>
        <dbReference type="EMBL" id="SKB63301.1"/>
    </source>
</evidence>
<dbReference type="InterPro" id="IPR011335">
    <property type="entry name" value="Restrct_endonuc-II-like"/>
</dbReference>
<dbReference type="OrthoDB" id="449755at2"/>
<dbReference type="GO" id="GO:0004519">
    <property type="term" value="F:endonuclease activity"/>
    <property type="evidence" value="ECO:0007669"/>
    <property type="project" value="UniProtKB-KW"/>
</dbReference>
<evidence type="ECO:0000313" key="3">
    <source>
        <dbReference type="Proteomes" id="UP000191112"/>
    </source>
</evidence>
<sequence length="236" mass="26545">MTEEKRIEILNNAKEFFRKEIVGSHIEGSCKRASKLSEYNVNPFLFKYLANFLTGNDNAESIAKALVYPRILGSSINTSFGMKVQKLIGELFQGFGSTTSGIDIEFIDAIDGRRKYCQLKAGPNTINRDDVTTVINHFNGVRNLARTNNLNVGINDMIVGVVYGEDSELSSHYKKISESFPVIIGKEFWYRLTGKEDFYYELIDAVGEVALEVDGSQIVEDTISKLAIEIQQKYID</sequence>